<evidence type="ECO:0000313" key="7">
    <source>
        <dbReference type="Proteomes" id="UP000321857"/>
    </source>
</evidence>
<dbReference type="Proteomes" id="UP000321857">
    <property type="component" value="Chromosome"/>
</dbReference>
<dbReference type="GO" id="GO:0032259">
    <property type="term" value="P:methylation"/>
    <property type="evidence" value="ECO:0007669"/>
    <property type="project" value="UniProtKB-KW"/>
</dbReference>
<dbReference type="AlphaFoldDB" id="A0A516IQL0"/>
<keyword evidence="2 5" id="KW-0812">Transmembrane</keyword>
<gene>
    <name evidence="6" type="ORF">FMM02_03210</name>
</gene>
<dbReference type="RefSeq" id="WP_147493510.1">
    <property type="nucleotide sequence ID" value="NZ_CP041659.1"/>
</dbReference>
<keyword evidence="3 5" id="KW-1133">Transmembrane helix</keyword>
<accession>A0A516IQL0</accession>
<proteinExistence type="predicted"/>
<feature type="transmembrane region" description="Helical" evidence="5">
    <location>
        <begin position="9"/>
        <end position="27"/>
    </location>
</feature>
<evidence type="ECO:0000256" key="3">
    <source>
        <dbReference type="ARBA" id="ARBA00022989"/>
    </source>
</evidence>
<evidence type="ECO:0000256" key="5">
    <source>
        <dbReference type="SAM" id="Phobius"/>
    </source>
</evidence>
<evidence type="ECO:0000256" key="4">
    <source>
        <dbReference type="ARBA" id="ARBA00023136"/>
    </source>
</evidence>
<protein>
    <submittedName>
        <fullName evidence="6">Isoprenylcysteine carboxylmethyltransferase family protein</fullName>
    </submittedName>
</protein>
<reference evidence="6 7" key="1">
    <citation type="submission" date="2019-07" db="EMBL/GenBank/DDBJ databases">
        <title>Sphingomonas AE3 Genome sequencing and assembly.</title>
        <authorList>
            <person name="Kim H."/>
        </authorList>
    </citation>
    <scope>NUCLEOTIDE SEQUENCE [LARGE SCALE GENOMIC DNA]</scope>
    <source>
        <strain evidence="6 7">AE3</strain>
    </source>
</reference>
<dbReference type="KEGG" id="sxa:FMM02_03210"/>
<sequence length="150" mass="16128">MTVEDNPRVFVPPPLMLAVFVGVGLLIDGGPIASGIVLAVAILMALAGVGLIISALGLFFRSKTRAEPWRGARLLVAAGPYRFTRNPMYLGMVVVGLAAALGLSSFGAAVGALLAGLIVDRIVIRREEAYLTRRFGDDYRAYLDQVRRWL</sequence>
<organism evidence="6 7">
    <name type="scientific">Sphingomonas xanthus</name>
    <dbReference type="NCBI Taxonomy" id="2594473"/>
    <lineage>
        <taxon>Bacteria</taxon>
        <taxon>Pseudomonadati</taxon>
        <taxon>Pseudomonadota</taxon>
        <taxon>Alphaproteobacteria</taxon>
        <taxon>Sphingomonadales</taxon>
        <taxon>Sphingomonadaceae</taxon>
        <taxon>Sphingomonas</taxon>
    </lineage>
</organism>
<name>A0A516IQL0_9SPHN</name>
<dbReference type="Pfam" id="PF04191">
    <property type="entry name" value="PEMT"/>
    <property type="match status" value="1"/>
</dbReference>
<keyword evidence="6" id="KW-0489">Methyltransferase</keyword>
<keyword evidence="6" id="KW-0808">Transferase</keyword>
<feature type="transmembrane region" description="Helical" evidence="5">
    <location>
        <begin position="89"/>
        <end position="119"/>
    </location>
</feature>
<dbReference type="Gene3D" id="1.20.120.1630">
    <property type="match status" value="1"/>
</dbReference>
<evidence type="ECO:0000256" key="2">
    <source>
        <dbReference type="ARBA" id="ARBA00022692"/>
    </source>
</evidence>
<evidence type="ECO:0000256" key="1">
    <source>
        <dbReference type="ARBA" id="ARBA00004127"/>
    </source>
</evidence>
<dbReference type="EMBL" id="CP041659">
    <property type="protein sequence ID" value="QDP19054.1"/>
    <property type="molecule type" value="Genomic_DNA"/>
</dbReference>
<dbReference type="InterPro" id="IPR007318">
    <property type="entry name" value="Phopholipid_MeTrfase"/>
</dbReference>
<dbReference type="OrthoDB" id="9789029at2"/>
<dbReference type="GO" id="GO:0008168">
    <property type="term" value="F:methyltransferase activity"/>
    <property type="evidence" value="ECO:0007669"/>
    <property type="project" value="UniProtKB-KW"/>
</dbReference>
<keyword evidence="4 5" id="KW-0472">Membrane</keyword>
<feature type="transmembrane region" description="Helical" evidence="5">
    <location>
        <begin position="33"/>
        <end position="60"/>
    </location>
</feature>
<dbReference type="GO" id="GO:0012505">
    <property type="term" value="C:endomembrane system"/>
    <property type="evidence" value="ECO:0007669"/>
    <property type="project" value="UniProtKB-SubCell"/>
</dbReference>
<evidence type="ECO:0000313" key="6">
    <source>
        <dbReference type="EMBL" id="QDP19054.1"/>
    </source>
</evidence>
<comment type="subcellular location">
    <subcellularLocation>
        <location evidence="1">Endomembrane system</location>
        <topology evidence="1">Multi-pass membrane protein</topology>
    </subcellularLocation>
</comment>
<keyword evidence="7" id="KW-1185">Reference proteome</keyword>